<name>A0A127QR54_9BURK</name>
<evidence type="ECO:0000313" key="11">
    <source>
        <dbReference type="Proteomes" id="UP000071778"/>
    </source>
</evidence>
<dbReference type="Gene3D" id="1.10.10.10">
    <property type="entry name" value="Winged helix-like DNA-binding domain superfamily/Winged helix DNA-binding domain"/>
    <property type="match status" value="1"/>
</dbReference>
<dbReference type="CDD" id="cd00383">
    <property type="entry name" value="trans_reg_C"/>
    <property type="match status" value="1"/>
</dbReference>
<evidence type="ECO:0000259" key="8">
    <source>
        <dbReference type="PROSITE" id="PS50110"/>
    </source>
</evidence>
<dbReference type="AlphaFoldDB" id="A0A127QR54"/>
<dbReference type="Gene3D" id="3.40.50.2300">
    <property type="match status" value="1"/>
</dbReference>
<dbReference type="Pfam" id="PF00072">
    <property type="entry name" value="Response_reg"/>
    <property type="match status" value="1"/>
</dbReference>
<dbReference type="Proteomes" id="UP000071778">
    <property type="component" value="Chromosome"/>
</dbReference>
<feature type="DNA-binding region" description="OmpR/PhoB-type" evidence="7">
    <location>
        <begin position="124"/>
        <end position="224"/>
    </location>
</feature>
<protein>
    <submittedName>
        <fullName evidence="10">Transcriptional regulatory, C terminal family protein</fullName>
    </submittedName>
</protein>
<dbReference type="CDD" id="cd17624">
    <property type="entry name" value="REC_OmpR_PmrA-like"/>
    <property type="match status" value="1"/>
</dbReference>
<dbReference type="Pfam" id="PF00486">
    <property type="entry name" value="Trans_reg_C"/>
    <property type="match status" value="1"/>
</dbReference>
<dbReference type="Gene3D" id="6.10.250.690">
    <property type="match status" value="1"/>
</dbReference>
<dbReference type="PROSITE" id="PS50110">
    <property type="entry name" value="RESPONSE_REGULATORY"/>
    <property type="match status" value="1"/>
</dbReference>
<dbReference type="PANTHER" id="PTHR48111:SF67">
    <property type="entry name" value="TRANSCRIPTIONAL REGULATORY PROTEIN TCTD"/>
    <property type="match status" value="1"/>
</dbReference>
<keyword evidence="11" id="KW-1185">Reference proteome</keyword>
<dbReference type="GO" id="GO:0005829">
    <property type="term" value="C:cytosol"/>
    <property type="evidence" value="ECO:0007669"/>
    <property type="project" value="TreeGrafter"/>
</dbReference>
<evidence type="ECO:0000256" key="4">
    <source>
        <dbReference type="ARBA" id="ARBA00023125"/>
    </source>
</evidence>
<keyword evidence="1 6" id="KW-0597">Phosphoprotein</keyword>
<dbReference type="InterPro" id="IPR011006">
    <property type="entry name" value="CheY-like_superfamily"/>
</dbReference>
<evidence type="ECO:0000256" key="6">
    <source>
        <dbReference type="PROSITE-ProRule" id="PRU00169"/>
    </source>
</evidence>
<dbReference type="EMBL" id="CP013235">
    <property type="protein sequence ID" value="AMP12275.1"/>
    <property type="molecule type" value="Genomic_DNA"/>
</dbReference>
<dbReference type="InterPro" id="IPR001789">
    <property type="entry name" value="Sig_transdc_resp-reg_receiver"/>
</dbReference>
<dbReference type="GO" id="GO:0032993">
    <property type="term" value="C:protein-DNA complex"/>
    <property type="evidence" value="ECO:0007669"/>
    <property type="project" value="TreeGrafter"/>
</dbReference>
<sequence length="228" mass="25332">MRILLIEDHVELSRWLTKALRDAHWSVECAMNGADADSLLHTQQYALVILDLSLPKMDGLEVLKRLRARGSKTPVLILTARGGLQDRVQGLNLGADDYLAKPFELVELEARVKALLRRAQGGEAPVYSCGALSFDTVSRMFRYGDAALALTPREHAVLEVLISRAGRVVSKEKLFDEVFSLVDDANPDAIEIYIHRLRKKLQRSEGGQEVAITTLRGLGYLLEAVAEK</sequence>
<keyword evidence="2" id="KW-0902">Two-component regulatory system</keyword>
<dbReference type="FunFam" id="3.40.50.2300:FF:000002">
    <property type="entry name" value="DNA-binding response regulator PhoP"/>
    <property type="match status" value="1"/>
</dbReference>
<evidence type="ECO:0000313" key="10">
    <source>
        <dbReference type="EMBL" id="AMP12275.1"/>
    </source>
</evidence>
<keyword evidence="4 7" id="KW-0238">DNA-binding</keyword>
<keyword evidence="3" id="KW-0805">Transcription regulation</keyword>
<dbReference type="InterPro" id="IPR039420">
    <property type="entry name" value="WalR-like"/>
</dbReference>
<reference evidence="10 11" key="1">
    <citation type="submission" date="2015-11" db="EMBL/GenBank/DDBJ databases">
        <title>Exploring the genomic traits of fungus-feeding bacterial genus Collimonas.</title>
        <authorList>
            <person name="Song C."/>
            <person name="Schmidt R."/>
            <person name="de Jager V."/>
            <person name="Krzyzanowska D."/>
            <person name="Jongedijk E."/>
            <person name="Cankar K."/>
            <person name="Beekwilder J."/>
            <person name="van Veen A."/>
            <person name="de Boer W."/>
            <person name="van Veen J.A."/>
            <person name="Garbeva P."/>
        </authorList>
    </citation>
    <scope>NUCLEOTIDE SEQUENCE [LARGE SCALE GENOMIC DNA]</scope>
    <source>
        <strain evidence="10 11">Ter282</strain>
    </source>
</reference>
<feature type="domain" description="OmpR/PhoB-type" evidence="9">
    <location>
        <begin position="124"/>
        <end position="224"/>
    </location>
</feature>
<dbReference type="GO" id="GO:0000976">
    <property type="term" value="F:transcription cis-regulatory region binding"/>
    <property type="evidence" value="ECO:0007669"/>
    <property type="project" value="TreeGrafter"/>
</dbReference>
<dbReference type="GO" id="GO:0000156">
    <property type="term" value="F:phosphorelay response regulator activity"/>
    <property type="evidence" value="ECO:0007669"/>
    <property type="project" value="TreeGrafter"/>
</dbReference>
<dbReference type="SMART" id="SM00862">
    <property type="entry name" value="Trans_reg_C"/>
    <property type="match status" value="1"/>
</dbReference>
<evidence type="ECO:0000256" key="3">
    <source>
        <dbReference type="ARBA" id="ARBA00023015"/>
    </source>
</evidence>
<dbReference type="SMART" id="SM00448">
    <property type="entry name" value="REC"/>
    <property type="match status" value="1"/>
</dbReference>
<gene>
    <name evidence="10" type="ORF">CAter282_4620</name>
</gene>
<dbReference type="PANTHER" id="PTHR48111">
    <property type="entry name" value="REGULATOR OF RPOS"/>
    <property type="match status" value="1"/>
</dbReference>
<dbReference type="OrthoDB" id="9802426at2"/>
<dbReference type="GO" id="GO:0006355">
    <property type="term" value="P:regulation of DNA-templated transcription"/>
    <property type="evidence" value="ECO:0007669"/>
    <property type="project" value="InterPro"/>
</dbReference>
<accession>A0A127QR54</accession>
<organism evidence="10 11">
    <name type="scientific">Collimonas arenae</name>
    <dbReference type="NCBI Taxonomy" id="279058"/>
    <lineage>
        <taxon>Bacteria</taxon>
        <taxon>Pseudomonadati</taxon>
        <taxon>Pseudomonadota</taxon>
        <taxon>Betaproteobacteria</taxon>
        <taxon>Burkholderiales</taxon>
        <taxon>Oxalobacteraceae</taxon>
        <taxon>Collimonas</taxon>
    </lineage>
</organism>
<proteinExistence type="predicted"/>
<dbReference type="PATRIC" id="fig|279058.17.peg.4976"/>
<keyword evidence="5" id="KW-0804">Transcription</keyword>
<dbReference type="InterPro" id="IPR001867">
    <property type="entry name" value="OmpR/PhoB-type_DNA-bd"/>
</dbReference>
<evidence type="ECO:0000256" key="2">
    <source>
        <dbReference type="ARBA" id="ARBA00023012"/>
    </source>
</evidence>
<dbReference type="RefSeq" id="WP_061535068.1">
    <property type="nucleotide sequence ID" value="NZ_CP013233.1"/>
</dbReference>
<feature type="domain" description="Response regulatory" evidence="8">
    <location>
        <begin position="2"/>
        <end position="116"/>
    </location>
</feature>
<dbReference type="PROSITE" id="PS51755">
    <property type="entry name" value="OMPR_PHOB"/>
    <property type="match status" value="1"/>
</dbReference>
<evidence type="ECO:0000256" key="1">
    <source>
        <dbReference type="ARBA" id="ARBA00022553"/>
    </source>
</evidence>
<evidence type="ECO:0000256" key="5">
    <source>
        <dbReference type="ARBA" id="ARBA00023163"/>
    </source>
</evidence>
<dbReference type="SUPFAM" id="SSF52172">
    <property type="entry name" value="CheY-like"/>
    <property type="match status" value="1"/>
</dbReference>
<evidence type="ECO:0000259" key="9">
    <source>
        <dbReference type="PROSITE" id="PS51755"/>
    </source>
</evidence>
<feature type="modified residue" description="4-aspartylphosphate" evidence="6">
    <location>
        <position position="51"/>
    </location>
</feature>
<dbReference type="InterPro" id="IPR036388">
    <property type="entry name" value="WH-like_DNA-bd_sf"/>
</dbReference>
<evidence type="ECO:0000256" key="7">
    <source>
        <dbReference type="PROSITE-ProRule" id="PRU01091"/>
    </source>
</evidence>